<proteinExistence type="predicted"/>
<dbReference type="InterPro" id="IPR013597">
    <property type="entry name" value="Mat_intron_G2"/>
</dbReference>
<keyword evidence="2" id="KW-0548">Nucleotidyltransferase</keyword>
<evidence type="ECO:0000313" key="2">
    <source>
        <dbReference type="EMBL" id="AOC61476.1"/>
    </source>
</evidence>
<dbReference type="Pfam" id="PF08388">
    <property type="entry name" value="GIIM"/>
    <property type="match status" value="1"/>
</dbReference>
<protein>
    <submittedName>
        <fullName evidence="2">Putative reverse transcriptase and intron maturase</fullName>
    </submittedName>
</protein>
<keyword evidence="2" id="KW-0808">Transferase</keyword>
<dbReference type="PROSITE" id="PS50878">
    <property type="entry name" value="RT_POL"/>
    <property type="match status" value="1"/>
</dbReference>
<dbReference type="InterPro" id="IPR030931">
    <property type="entry name" value="Group_II_RT_mat"/>
</dbReference>
<sequence>MSLKLFHPSETLHWNDLNWKHVEKNIANLQHRITMATKRGDRRMVRNLQRLLVRSLSGRLKAVRQVAQENQNKKTPGIDGKLWTTSQQKLQAALDLRKKSKTQPLRRIFIPKKDGSSRPLGIPVIKDRATQAVWNLALLPVVEQTSDAASYGFRPYRSCWDAFAQTRVVFSRKNSAEWVLEANIRKMFDLIDPNWLLENTPVEKKVLKSWLKSGFFAVEVFSPTESGTPQGGVISPTLANLTLNGLEAFLEKRFPKPCVQSKAAGHRFDNQDKKSGNHKTKINVIRYADDFIVSGRSARQLERVRLAIEEFLKPRGLQLHESKTRITSIRTGFHFLGWKFWKAPNGAFLSQISRDSVKTHQMNIKRTIKQSGNLPVPTLICKLNEQITGWTNYHRCTDGLWKVWSKMDKYVYELLWKWARKRHGKRSRTWIYKRHWLHLNGRWTFFANDENSGKLYKLKHYSARKKLIGRLPAAVNVFDLRNRKKIAESISNRKTS</sequence>
<dbReference type="InterPro" id="IPR000477">
    <property type="entry name" value="RT_dom"/>
</dbReference>
<dbReference type="CDD" id="cd01651">
    <property type="entry name" value="RT_G2_intron"/>
    <property type="match status" value="1"/>
</dbReference>
<feature type="domain" description="Reverse transcriptase" evidence="1">
    <location>
        <begin position="91"/>
        <end position="340"/>
    </location>
</feature>
<name>A0A1B2RYS3_9CHLO</name>
<dbReference type="Pfam" id="PF00078">
    <property type="entry name" value="RVT_1"/>
    <property type="match status" value="1"/>
</dbReference>
<keyword evidence="2" id="KW-0934">Plastid</keyword>
<keyword evidence="2" id="KW-0150">Chloroplast</keyword>
<accession>A0A1B2RYS3</accession>
<dbReference type="EMBL" id="KX306821">
    <property type="protein sequence ID" value="AOC61476.1"/>
    <property type="molecule type" value="Genomic_DNA"/>
</dbReference>
<dbReference type="GO" id="GO:0003964">
    <property type="term" value="F:RNA-directed DNA polymerase activity"/>
    <property type="evidence" value="ECO:0007669"/>
    <property type="project" value="UniProtKB-KW"/>
</dbReference>
<dbReference type="InterPro" id="IPR043502">
    <property type="entry name" value="DNA/RNA_pol_sf"/>
</dbReference>
<organism evidence="2">
    <name type="scientific">Rhexinema sarcinoideum</name>
    <dbReference type="NCBI Taxonomy" id="43261"/>
    <lineage>
        <taxon>Eukaryota</taxon>
        <taxon>Viridiplantae</taxon>
        <taxon>Chlorophyta</taxon>
        <taxon>core chlorophytes</taxon>
        <taxon>Ulvophyceae</taxon>
        <taxon>OUU clade</taxon>
        <taxon>Ulotrichales</taxon>
        <taxon>Helicodictyaceae</taxon>
        <taxon>Rhexinema</taxon>
    </lineage>
</organism>
<geneLocation type="chloroplast" evidence="2"/>
<gene>
    <name evidence="2" type="primary">orf496</name>
</gene>
<dbReference type="InterPro" id="IPR025960">
    <property type="entry name" value="RVT_N"/>
</dbReference>
<dbReference type="AlphaFoldDB" id="A0A1B2RYS3"/>
<reference evidence="2" key="1">
    <citation type="journal article" date="2016" name="Genome Biol. Evol.">
        <title>Mitochondrion-to-Chloroplast DNA Transfers and Intragenomic Proliferation of Chloroplast Group II Introns in Gloeotilopsis Green Algae (Ulotrichales, Ulvophyceae).</title>
        <authorList>
            <person name="Turmel M."/>
            <person name="Otis C."/>
            <person name="Lemieux C."/>
        </authorList>
    </citation>
    <scope>NUCLEOTIDE SEQUENCE</scope>
</reference>
<keyword evidence="2" id="KW-0695">RNA-directed DNA polymerase</keyword>
<dbReference type="NCBIfam" id="TIGR04416">
    <property type="entry name" value="group_II_RT_mat"/>
    <property type="match status" value="1"/>
</dbReference>
<dbReference type="SUPFAM" id="SSF56672">
    <property type="entry name" value="DNA/RNA polymerases"/>
    <property type="match status" value="1"/>
</dbReference>
<dbReference type="PANTHER" id="PTHR34047">
    <property type="entry name" value="NUCLEAR INTRON MATURASE 1, MITOCHONDRIAL-RELATED"/>
    <property type="match status" value="1"/>
</dbReference>
<evidence type="ECO:0000259" key="1">
    <source>
        <dbReference type="PROSITE" id="PS50878"/>
    </source>
</evidence>
<dbReference type="PANTHER" id="PTHR34047:SF8">
    <property type="entry name" value="PROTEIN YKFC"/>
    <property type="match status" value="1"/>
</dbReference>
<dbReference type="InterPro" id="IPR051083">
    <property type="entry name" value="GrpII_Intron_Splice-Mob/Def"/>
</dbReference>
<dbReference type="Pfam" id="PF13655">
    <property type="entry name" value="RVT_N"/>
    <property type="match status" value="1"/>
</dbReference>